<sequence length="602" mass="69013">MALGNPLPLLVPSLLAALPLAALASVLLWASWSACCLYRNYQEALTLNVPIRIIPIDHLNKLWLLVDRQVVAFIRRILPARWKDNNFTRYNYRGWHEKDGIRAHEELGEAFVLVTPARNWFYLADPEALLNMYKRGKDFPRWVQITQMLDVFGGPNIATASREQWRTHRKIVNNCLNESCNAIVWQEAKSLGEAMASYWARKEVFTSVGEDTRTATLHVLTKACYGQSLPFEGADEVDPRDTSESANLRKSLVTVMENALLILALRPSFFTNPWLPLPESWKNLGKSCNTFKAYMKGLYTQKLQTLHRDGHLARDPTLMASLISASQKKGSIWEDGLTEDEIYGTMFVFTFAGHDTTAHLLAYSMFFLSVNPHIQAWLAEELDLVLGDRPTSEWDYHKDYPRMKRCLAILYETLRVKTLVCEVKWTDESYQQLDINGRTVVVPPKTLIIPSYWYVHNHEKYWGPDSREWKPQRWIGSASHSTPVSSAADFSTEKNNPTTMGANVEDEILLPPPSRGNYLGWSEGSRDCPGKKFSQVEWVAFMATMFRDYKVEPRLEHPGESPEQARGRVLDYIEKDSDYGGLLLQLMHPERIPLVWTRRVKA</sequence>
<dbReference type="PRINTS" id="PR00463">
    <property type="entry name" value="EP450I"/>
</dbReference>
<keyword evidence="9" id="KW-1185">Reference proteome</keyword>
<organism evidence="8 9">
    <name type="scientific">Podospora australis</name>
    <dbReference type="NCBI Taxonomy" id="1536484"/>
    <lineage>
        <taxon>Eukaryota</taxon>
        <taxon>Fungi</taxon>
        <taxon>Dikarya</taxon>
        <taxon>Ascomycota</taxon>
        <taxon>Pezizomycotina</taxon>
        <taxon>Sordariomycetes</taxon>
        <taxon>Sordariomycetidae</taxon>
        <taxon>Sordariales</taxon>
        <taxon>Podosporaceae</taxon>
        <taxon>Podospora</taxon>
    </lineage>
</organism>
<evidence type="ECO:0000256" key="6">
    <source>
        <dbReference type="PIRSR" id="PIRSR602401-1"/>
    </source>
</evidence>
<keyword evidence="3 6" id="KW-0349">Heme</keyword>
<proteinExistence type="inferred from homology"/>
<keyword evidence="7" id="KW-0560">Oxidoreductase</keyword>
<protein>
    <submittedName>
        <fullName evidence="8">Cytochrome P450</fullName>
    </submittedName>
</protein>
<dbReference type="PANTHER" id="PTHR24305">
    <property type="entry name" value="CYTOCHROME P450"/>
    <property type="match status" value="1"/>
</dbReference>
<dbReference type="Gene3D" id="1.10.630.10">
    <property type="entry name" value="Cytochrome P450"/>
    <property type="match status" value="1"/>
</dbReference>
<comment type="cofactor">
    <cofactor evidence="1 6">
        <name>heme</name>
        <dbReference type="ChEBI" id="CHEBI:30413"/>
    </cofactor>
</comment>
<evidence type="ECO:0000313" key="9">
    <source>
        <dbReference type="Proteomes" id="UP001302126"/>
    </source>
</evidence>
<dbReference type="InterPro" id="IPR017972">
    <property type="entry name" value="Cyt_P450_CS"/>
</dbReference>
<dbReference type="InterPro" id="IPR002401">
    <property type="entry name" value="Cyt_P450_E_grp-I"/>
</dbReference>
<evidence type="ECO:0000256" key="1">
    <source>
        <dbReference type="ARBA" id="ARBA00001971"/>
    </source>
</evidence>
<dbReference type="PROSITE" id="PS00086">
    <property type="entry name" value="CYTOCHROME_P450"/>
    <property type="match status" value="1"/>
</dbReference>
<dbReference type="EMBL" id="MU864485">
    <property type="protein sequence ID" value="KAK4184521.1"/>
    <property type="molecule type" value="Genomic_DNA"/>
</dbReference>
<dbReference type="PANTHER" id="PTHR24305:SF166">
    <property type="entry name" value="CYTOCHROME P450 12A4, MITOCHONDRIAL-RELATED"/>
    <property type="match status" value="1"/>
</dbReference>
<gene>
    <name evidence="8" type="ORF">QBC35DRAFT_517527</name>
</gene>
<dbReference type="GO" id="GO:0005506">
    <property type="term" value="F:iron ion binding"/>
    <property type="evidence" value="ECO:0007669"/>
    <property type="project" value="InterPro"/>
</dbReference>
<keyword evidence="4 6" id="KW-0479">Metal-binding</keyword>
<dbReference type="InterPro" id="IPR050121">
    <property type="entry name" value="Cytochrome_P450_monoxygenase"/>
</dbReference>
<evidence type="ECO:0000256" key="4">
    <source>
        <dbReference type="ARBA" id="ARBA00022723"/>
    </source>
</evidence>
<dbReference type="GO" id="GO:0004497">
    <property type="term" value="F:monooxygenase activity"/>
    <property type="evidence" value="ECO:0007669"/>
    <property type="project" value="UniProtKB-KW"/>
</dbReference>
<keyword evidence="5 6" id="KW-0408">Iron</keyword>
<comment type="caution">
    <text evidence="8">The sequence shown here is derived from an EMBL/GenBank/DDBJ whole genome shotgun (WGS) entry which is preliminary data.</text>
</comment>
<evidence type="ECO:0000256" key="5">
    <source>
        <dbReference type="ARBA" id="ARBA00023004"/>
    </source>
</evidence>
<dbReference type="Pfam" id="PF00067">
    <property type="entry name" value="p450"/>
    <property type="match status" value="1"/>
</dbReference>
<dbReference type="Proteomes" id="UP001302126">
    <property type="component" value="Unassembled WGS sequence"/>
</dbReference>
<dbReference type="PRINTS" id="PR00385">
    <property type="entry name" value="P450"/>
</dbReference>
<dbReference type="InterPro" id="IPR036396">
    <property type="entry name" value="Cyt_P450_sf"/>
</dbReference>
<dbReference type="AlphaFoldDB" id="A0AAN7ADH6"/>
<reference evidence="8" key="2">
    <citation type="submission" date="2023-05" db="EMBL/GenBank/DDBJ databases">
        <authorList>
            <consortium name="Lawrence Berkeley National Laboratory"/>
            <person name="Steindorff A."/>
            <person name="Hensen N."/>
            <person name="Bonometti L."/>
            <person name="Westerberg I."/>
            <person name="Brannstrom I.O."/>
            <person name="Guillou S."/>
            <person name="Cros-Aarteil S."/>
            <person name="Calhoun S."/>
            <person name="Haridas S."/>
            <person name="Kuo A."/>
            <person name="Mondo S."/>
            <person name="Pangilinan J."/>
            <person name="Riley R."/>
            <person name="Labutti K."/>
            <person name="Andreopoulos B."/>
            <person name="Lipzen A."/>
            <person name="Chen C."/>
            <person name="Yanf M."/>
            <person name="Daum C."/>
            <person name="Ng V."/>
            <person name="Clum A."/>
            <person name="Ohm R."/>
            <person name="Martin F."/>
            <person name="Silar P."/>
            <person name="Natvig D."/>
            <person name="Lalanne C."/>
            <person name="Gautier V."/>
            <person name="Ament-Velasquez S.L."/>
            <person name="Kruys A."/>
            <person name="Hutchinson M.I."/>
            <person name="Powell A.J."/>
            <person name="Barry K."/>
            <person name="Miller A.N."/>
            <person name="Grigoriev I.V."/>
            <person name="Debuchy R."/>
            <person name="Gladieux P."/>
            <person name="Thoren M.H."/>
            <person name="Johannesson H."/>
        </authorList>
    </citation>
    <scope>NUCLEOTIDE SEQUENCE</scope>
    <source>
        <strain evidence="8">PSN309</strain>
    </source>
</reference>
<evidence type="ECO:0000256" key="2">
    <source>
        <dbReference type="ARBA" id="ARBA00010617"/>
    </source>
</evidence>
<evidence type="ECO:0000256" key="3">
    <source>
        <dbReference type="ARBA" id="ARBA00022617"/>
    </source>
</evidence>
<dbReference type="GO" id="GO:0020037">
    <property type="term" value="F:heme binding"/>
    <property type="evidence" value="ECO:0007669"/>
    <property type="project" value="InterPro"/>
</dbReference>
<dbReference type="InterPro" id="IPR001128">
    <property type="entry name" value="Cyt_P450"/>
</dbReference>
<keyword evidence="7" id="KW-0503">Monooxygenase</keyword>
<dbReference type="GO" id="GO:0016705">
    <property type="term" value="F:oxidoreductase activity, acting on paired donors, with incorporation or reduction of molecular oxygen"/>
    <property type="evidence" value="ECO:0007669"/>
    <property type="project" value="InterPro"/>
</dbReference>
<name>A0AAN7ADH6_9PEZI</name>
<dbReference type="SUPFAM" id="SSF48264">
    <property type="entry name" value="Cytochrome P450"/>
    <property type="match status" value="1"/>
</dbReference>
<evidence type="ECO:0000256" key="7">
    <source>
        <dbReference type="RuleBase" id="RU000461"/>
    </source>
</evidence>
<accession>A0AAN7ADH6</accession>
<evidence type="ECO:0000313" key="8">
    <source>
        <dbReference type="EMBL" id="KAK4184521.1"/>
    </source>
</evidence>
<feature type="binding site" description="axial binding residue" evidence="6">
    <location>
        <position position="528"/>
    </location>
    <ligand>
        <name>heme</name>
        <dbReference type="ChEBI" id="CHEBI:30413"/>
    </ligand>
    <ligandPart>
        <name>Fe</name>
        <dbReference type="ChEBI" id="CHEBI:18248"/>
    </ligandPart>
</feature>
<reference evidence="8" key="1">
    <citation type="journal article" date="2023" name="Mol. Phylogenet. Evol.">
        <title>Genome-scale phylogeny and comparative genomics of the fungal order Sordariales.</title>
        <authorList>
            <person name="Hensen N."/>
            <person name="Bonometti L."/>
            <person name="Westerberg I."/>
            <person name="Brannstrom I.O."/>
            <person name="Guillou S."/>
            <person name="Cros-Aarteil S."/>
            <person name="Calhoun S."/>
            <person name="Haridas S."/>
            <person name="Kuo A."/>
            <person name="Mondo S."/>
            <person name="Pangilinan J."/>
            <person name="Riley R."/>
            <person name="LaButti K."/>
            <person name="Andreopoulos B."/>
            <person name="Lipzen A."/>
            <person name="Chen C."/>
            <person name="Yan M."/>
            <person name="Daum C."/>
            <person name="Ng V."/>
            <person name="Clum A."/>
            <person name="Steindorff A."/>
            <person name="Ohm R.A."/>
            <person name="Martin F."/>
            <person name="Silar P."/>
            <person name="Natvig D.O."/>
            <person name="Lalanne C."/>
            <person name="Gautier V."/>
            <person name="Ament-Velasquez S.L."/>
            <person name="Kruys A."/>
            <person name="Hutchinson M.I."/>
            <person name="Powell A.J."/>
            <person name="Barry K."/>
            <person name="Miller A.N."/>
            <person name="Grigoriev I.V."/>
            <person name="Debuchy R."/>
            <person name="Gladieux P."/>
            <person name="Hiltunen Thoren M."/>
            <person name="Johannesson H."/>
        </authorList>
    </citation>
    <scope>NUCLEOTIDE SEQUENCE</scope>
    <source>
        <strain evidence="8">PSN309</strain>
    </source>
</reference>
<comment type="similarity">
    <text evidence="2 7">Belongs to the cytochrome P450 family.</text>
</comment>